<dbReference type="STRING" id="109232.RMONA_07550"/>
<evidence type="ECO:0000259" key="3">
    <source>
        <dbReference type="Pfam" id="PF13649"/>
    </source>
</evidence>
<reference evidence="4 5" key="1">
    <citation type="submission" date="2015-01" db="EMBL/GenBank/DDBJ databases">
        <title>Draft genome sequence of Rickettsia monacensis strain IrR/Munich.</title>
        <authorList>
            <person name="Felsheim R.F."/>
            <person name="Johnson S.L."/>
            <person name="Kurtti T.J."/>
            <person name="Munderloh U.G."/>
        </authorList>
    </citation>
    <scope>NUCLEOTIDE SEQUENCE [LARGE SCALE GENOMIC DNA]</scope>
    <source>
        <strain evidence="4 5">IrR/Munich</strain>
    </source>
</reference>
<reference evidence="5" key="2">
    <citation type="submission" date="2015-01" db="EMBL/GenBank/DDBJ databases">
        <authorList>
            <person name="Felsheim R."/>
        </authorList>
    </citation>
    <scope>NUCLEOTIDE SEQUENCE [LARGE SCALE GENOMIC DNA]</scope>
    <source>
        <strain evidence="5">IrR/Munich</strain>
    </source>
</reference>
<keyword evidence="1 4" id="KW-0808">Transferase</keyword>
<dbReference type="GO" id="GO:0032259">
    <property type="term" value="P:methylation"/>
    <property type="evidence" value="ECO:0007669"/>
    <property type="project" value="UniProtKB-KW"/>
</dbReference>
<dbReference type="Proteomes" id="UP000018149">
    <property type="component" value="Chromosome I"/>
</dbReference>
<keyword evidence="4" id="KW-0489">Methyltransferase</keyword>
<keyword evidence="2" id="KW-0175">Coiled coil</keyword>
<dbReference type="PANTHER" id="PTHR43861">
    <property type="entry name" value="TRANS-ACONITATE 2-METHYLTRANSFERASE-RELATED"/>
    <property type="match status" value="1"/>
</dbReference>
<dbReference type="KEGG" id="rmc:RMONA_07550"/>
<dbReference type="HOGENOM" id="CLU_080425_0_0_5"/>
<dbReference type="InterPro" id="IPR041698">
    <property type="entry name" value="Methyltransf_25"/>
</dbReference>
<dbReference type="SUPFAM" id="SSF53335">
    <property type="entry name" value="S-adenosyl-L-methionine-dependent methyltransferases"/>
    <property type="match status" value="1"/>
</dbReference>
<accession>A0A0B7J182</accession>
<dbReference type="EMBL" id="LN794217">
    <property type="protein sequence ID" value="CEO17861.1"/>
    <property type="molecule type" value="Genomic_DNA"/>
</dbReference>
<feature type="domain" description="Methyltransferase" evidence="3">
    <location>
        <begin position="54"/>
        <end position="129"/>
    </location>
</feature>
<name>A0A0B7J182_9RICK</name>
<evidence type="ECO:0000313" key="5">
    <source>
        <dbReference type="Proteomes" id="UP000018149"/>
    </source>
</evidence>
<proteinExistence type="predicted"/>
<evidence type="ECO:0000256" key="2">
    <source>
        <dbReference type="SAM" id="Coils"/>
    </source>
</evidence>
<dbReference type="Pfam" id="PF13649">
    <property type="entry name" value="Methyltransf_25"/>
    <property type="match status" value="1"/>
</dbReference>
<dbReference type="CDD" id="cd02440">
    <property type="entry name" value="AdoMet_MTases"/>
    <property type="match status" value="1"/>
</dbReference>
<dbReference type="GO" id="GO:0008168">
    <property type="term" value="F:methyltransferase activity"/>
    <property type="evidence" value="ECO:0007669"/>
    <property type="project" value="UniProtKB-KW"/>
</dbReference>
<evidence type="ECO:0000313" key="4">
    <source>
        <dbReference type="EMBL" id="CEO17861.1"/>
    </source>
</evidence>
<evidence type="ECO:0000256" key="1">
    <source>
        <dbReference type="ARBA" id="ARBA00022679"/>
    </source>
</evidence>
<gene>
    <name evidence="4" type="primary">yfiC</name>
    <name evidence="4" type="ORF">RMONA_07550</name>
</gene>
<protein>
    <submittedName>
        <fullName evidence="4">tRNA1(Val) (Adenine(37)-N6)-methyltransferase</fullName>
        <ecNumber evidence="4">2.1.1.223</ecNumber>
    </submittedName>
</protein>
<sequence length="301" mass="34920">MLEEIYNDGERLIPGETHDILEVIRHKSSYKIFKKIIEVDILNSPLMLNQKIKILDIGCGTGHGTFMLSDILGVEIIAIDISKESIIYAEQNYGASNIKYIKSDLVSFIKKAEEYDYIVSRHALEHIKDGLNLVLNLKYKKRLIVNVPFNEPEGNIYHLVNWITEKDFESYQNQEFLYEGLDGVTNDTHSEKNPPNSIICISSNSDLKPIKQLFNYPISAWNPEFLEKLGLQFQDILKQLLQTRDAFKNSEEKNLNYESKLNNTVTELNNALEEIKILKNKLIISEEEKSIFLKLYRKFKQ</sequence>
<dbReference type="EC" id="2.1.1.223" evidence="4"/>
<dbReference type="Gene3D" id="3.40.50.150">
    <property type="entry name" value="Vaccinia Virus protein VP39"/>
    <property type="match status" value="1"/>
</dbReference>
<organism evidence="4 5">
    <name type="scientific">Rickettsia monacensis</name>
    <dbReference type="NCBI Taxonomy" id="109232"/>
    <lineage>
        <taxon>Bacteria</taxon>
        <taxon>Pseudomonadati</taxon>
        <taxon>Pseudomonadota</taxon>
        <taxon>Alphaproteobacteria</taxon>
        <taxon>Rickettsiales</taxon>
        <taxon>Rickettsiaceae</taxon>
        <taxon>Rickettsieae</taxon>
        <taxon>Rickettsia</taxon>
        <taxon>spotted fever group</taxon>
    </lineage>
</organism>
<feature type="coiled-coil region" evidence="2">
    <location>
        <begin position="254"/>
        <end position="288"/>
    </location>
</feature>
<dbReference type="InterPro" id="IPR029063">
    <property type="entry name" value="SAM-dependent_MTases_sf"/>
</dbReference>
<dbReference type="AlphaFoldDB" id="A0A0B7J182"/>
<keyword evidence="5" id="KW-1185">Reference proteome</keyword>